<evidence type="ECO:0000313" key="3">
    <source>
        <dbReference type="Proteomes" id="UP000485058"/>
    </source>
</evidence>
<evidence type="ECO:0000313" key="2">
    <source>
        <dbReference type="EMBL" id="GFH27942.1"/>
    </source>
</evidence>
<keyword evidence="3" id="KW-1185">Reference proteome</keyword>
<proteinExistence type="predicted"/>
<comment type="caution">
    <text evidence="2">The sequence shown here is derived from an EMBL/GenBank/DDBJ whole genome shotgun (WGS) entry which is preliminary data.</text>
</comment>
<feature type="non-terminal residue" evidence="2">
    <location>
        <position position="1"/>
    </location>
</feature>
<feature type="non-terminal residue" evidence="2">
    <location>
        <position position="43"/>
    </location>
</feature>
<organism evidence="2 3">
    <name type="scientific">Haematococcus lacustris</name>
    <name type="common">Green alga</name>
    <name type="synonym">Haematococcus pluvialis</name>
    <dbReference type="NCBI Taxonomy" id="44745"/>
    <lineage>
        <taxon>Eukaryota</taxon>
        <taxon>Viridiplantae</taxon>
        <taxon>Chlorophyta</taxon>
        <taxon>core chlorophytes</taxon>
        <taxon>Chlorophyceae</taxon>
        <taxon>CS clade</taxon>
        <taxon>Chlamydomonadales</taxon>
        <taxon>Haematococcaceae</taxon>
        <taxon>Haematococcus</taxon>
    </lineage>
</organism>
<gene>
    <name evidence="2" type="ORF">HaLaN_26340</name>
</gene>
<dbReference type="SUPFAM" id="SSF52283">
    <property type="entry name" value="Formate/glycerate dehydrogenase catalytic domain-like"/>
    <property type="match status" value="1"/>
</dbReference>
<protein>
    <recommendedName>
        <fullName evidence="1">D-isomer specific 2-hydroxyacid dehydrogenase catalytic domain-containing protein</fullName>
    </recommendedName>
</protein>
<dbReference type="GO" id="GO:0051287">
    <property type="term" value="F:NAD binding"/>
    <property type="evidence" value="ECO:0007669"/>
    <property type="project" value="InterPro"/>
</dbReference>
<dbReference type="Pfam" id="PF00389">
    <property type="entry name" value="2-Hacid_dh"/>
    <property type="match status" value="1"/>
</dbReference>
<dbReference type="EMBL" id="BLLF01003682">
    <property type="protein sequence ID" value="GFH27942.1"/>
    <property type="molecule type" value="Genomic_DNA"/>
</dbReference>
<dbReference type="Proteomes" id="UP000485058">
    <property type="component" value="Unassembled WGS sequence"/>
</dbReference>
<dbReference type="Gene3D" id="3.40.50.720">
    <property type="entry name" value="NAD(P)-binding Rossmann-like Domain"/>
    <property type="match status" value="1"/>
</dbReference>
<reference evidence="2 3" key="1">
    <citation type="submission" date="2020-02" db="EMBL/GenBank/DDBJ databases">
        <title>Draft genome sequence of Haematococcus lacustris strain NIES-144.</title>
        <authorList>
            <person name="Morimoto D."/>
            <person name="Nakagawa S."/>
            <person name="Yoshida T."/>
            <person name="Sawayama S."/>
        </authorList>
    </citation>
    <scope>NUCLEOTIDE SEQUENCE [LARGE SCALE GENOMIC DNA]</scope>
    <source>
        <strain evidence="2 3">NIES-144</strain>
    </source>
</reference>
<name>A0A6A0A609_HAELA</name>
<accession>A0A6A0A609</accession>
<dbReference type="InterPro" id="IPR006139">
    <property type="entry name" value="D-isomer_2_OHA_DH_cat_dom"/>
</dbReference>
<evidence type="ECO:0000259" key="1">
    <source>
        <dbReference type="Pfam" id="PF00389"/>
    </source>
</evidence>
<sequence length="43" mass="4544">WGSELFEALKAAGGKAYSNYAVGYNNVKVDEATKRGIPVGNTP</sequence>
<dbReference type="GO" id="GO:0016616">
    <property type="term" value="F:oxidoreductase activity, acting on the CH-OH group of donors, NAD or NADP as acceptor"/>
    <property type="evidence" value="ECO:0007669"/>
    <property type="project" value="InterPro"/>
</dbReference>
<feature type="domain" description="D-isomer specific 2-hydroxyacid dehydrogenase catalytic" evidence="1">
    <location>
        <begin position="6"/>
        <end position="43"/>
    </location>
</feature>
<dbReference type="AlphaFoldDB" id="A0A6A0A609"/>